<keyword evidence="2" id="KW-1133">Transmembrane helix</keyword>
<dbReference type="EMBL" id="CAFBLX010000037">
    <property type="protein sequence ID" value="CAB4882904.1"/>
    <property type="molecule type" value="Genomic_DNA"/>
</dbReference>
<sequence length="147" mass="16295">MSTSEIDRPPAPGDTPPSVTKIPLWPQIRPFVLRLHFYAGILVGPFLLIAAVTGLLYTISPQLSDYVHRHELTVDQVGDQQLPLSEQVAAARAAHPEGSITEVRPPIDAESTHPCRAGGRRRSRGVRADRVRRPLHRAGPRRTDHVR</sequence>
<organism evidence="3">
    <name type="scientific">freshwater metagenome</name>
    <dbReference type="NCBI Taxonomy" id="449393"/>
    <lineage>
        <taxon>unclassified sequences</taxon>
        <taxon>metagenomes</taxon>
        <taxon>ecological metagenomes</taxon>
    </lineage>
</organism>
<name>A0A6J7EP03_9ZZZZ</name>
<dbReference type="PANTHER" id="PTHR34219:SF1">
    <property type="entry name" value="PEPSY DOMAIN-CONTAINING PROTEIN"/>
    <property type="match status" value="1"/>
</dbReference>
<dbReference type="InterPro" id="IPR005625">
    <property type="entry name" value="PepSY-ass_TM"/>
</dbReference>
<accession>A0A6J7EP03</accession>
<evidence type="ECO:0000313" key="3">
    <source>
        <dbReference type="EMBL" id="CAB4882904.1"/>
    </source>
</evidence>
<dbReference type="AlphaFoldDB" id="A0A6J7EP03"/>
<keyword evidence="2" id="KW-0812">Transmembrane</keyword>
<gene>
    <name evidence="3" type="ORF">UFOPK3472_00817</name>
</gene>
<proteinExistence type="predicted"/>
<dbReference type="PANTHER" id="PTHR34219">
    <property type="entry name" value="IRON-REGULATED INNER MEMBRANE PROTEIN-RELATED"/>
    <property type="match status" value="1"/>
</dbReference>
<protein>
    <submittedName>
        <fullName evidence="3">Unannotated protein</fullName>
    </submittedName>
</protein>
<evidence type="ECO:0000256" key="1">
    <source>
        <dbReference type="SAM" id="MobiDB-lite"/>
    </source>
</evidence>
<reference evidence="3" key="1">
    <citation type="submission" date="2020-05" db="EMBL/GenBank/DDBJ databases">
        <authorList>
            <person name="Chiriac C."/>
            <person name="Salcher M."/>
            <person name="Ghai R."/>
            <person name="Kavagutti S V."/>
        </authorList>
    </citation>
    <scope>NUCLEOTIDE SEQUENCE</scope>
</reference>
<keyword evidence="2" id="KW-0472">Membrane</keyword>
<dbReference type="Pfam" id="PF03929">
    <property type="entry name" value="PepSY_TM"/>
    <property type="match status" value="1"/>
</dbReference>
<feature type="transmembrane region" description="Helical" evidence="2">
    <location>
        <begin position="35"/>
        <end position="59"/>
    </location>
</feature>
<feature type="region of interest" description="Disordered" evidence="1">
    <location>
        <begin position="87"/>
        <end position="147"/>
    </location>
</feature>
<evidence type="ECO:0000256" key="2">
    <source>
        <dbReference type="SAM" id="Phobius"/>
    </source>
</evidence>